<organism evidence="2 3">
    <name type="scientific">Strongyloides papillosus</name>
    <name type="common">Intestinal threadworm</name>
    <dbReference type="NCBI Taxonomy" id="174720"/>
    <lineage>
        <taxon>Eukaryota</taxon>
        <taxon>Metazoa</taxon>
        <taxon>Ecdysozoa</taxon>
        <taxon>Nematoda</taxon>
        <taxon>Chromadorea</taxon>
        <taxon>Rhabditida</taxon>
        <taxon>Tylenchina</taxon>
        <taxon>Panagrolaimomorpha</taxon>
        <taxon>Strongyloidoidea</taxon>
        <taxon>Strongyloididae</taxon>
        <taxon>Strongyloides</taxon>
    </lineage>
</organism>
<accession>A0A0N5B523</accession>
<evidence type="ECO:0000313" key="2">
    <source>
        <dbReference type="Proteomes" id="UP000046392"/>
    </source>
</evidence>
<dbReference type="Proteomes" id="UP000046392">
    <property type="component" value="Unplaced"/>
</dbReference>
<feature type="transmembrane region" description="Helical" evidence="1">
    <location>
        <begin position="52"/>
        <end position="85"/>
    </location>
</feature>
<dbReference type="WBParaSite" id="SPAL_0000117000.1">
    <property type="protein sequence ID" value="SPAL_0000117000.1"/>
    <property type="gene ID" value="SPAL_0000117000"/>
</dbReference>
<evidence type="ECO:0000256" key="1">
    <source>
        <dbReference type="SAM" id="Phobius"/>
    </source>
</evidence>
<proteinExistence type="predicted"/>
<keyword evidence="2" id="KW-1185">Reference proteome</keyword>
<evidence type="ECO:0000313" key="3">
    <source>
        <dbReference type="WBParaSite" id="SPAL_0000117000.1"/>
    </source>
</evidence>
<protein>
    <submittedName>
        <fullName evidence="3">Inner membrane protein</fullName>
    </submittedName>
</protein>
<feature type="transmembrane region" description="Helical" evidence="1">
    <location>
        <begin position="20"/>
        <end position="40"/>
    </location>
</feature>
<keyword evidence="1" id="KW-0472">Membrane</keyword>
<name>A0A0N5B523_STREA</name>
<sequence>MTKRENKIKVGQRFLTFQEWKYVIVMIHSVLVILKTIFLACIDNTFLSYNISLIILSSLSVVILVLNYPVVNVLYSYGVVFFIMYDYKDIWRKWKVISLNQDEHCSTDLSKCAKDLIEYTFSVANVLTMFYYVIPIFLSIVTYSNTLNKISLPKSETRKKVHFIRQIGESYPVDEMLNIIIDESNFEREKNAFNIITSKNFQNIIVGQHLPSAKESMSILNYENTKGTRICYINNYTVGGNSDKAKQIFLYTSSGIRWVPETP</sequence>
<reference evidence="3" key="1">
    <citation type="submission" date="2017-02" db="UniProtKB">
        <authorList>
            <consortium name="WormBaseParasite"/>
        </authorList>
    </citation>
    <scope>IDENTIFICATION</scope>
</reference>
<feature type="transmembrane region" description="Helical" evidence="1">
    <location>
        <begin position="119"/>
        <end position="143"/>
    </location>
</feature>
<keyword evidence="1" id="KW-0812">Transmembrane</keyword>
<keyword evidence="1" id="KW-1133">Transmembrane helix</keyword>
<dbReference type="AlphaFoldDB" id="A0A0N5B523"/>